<feature type="domain" description="Lon proteolytic" evidence="3">
    <location>
        <begin position="230"/>
        <end position="337"/>
    </location>
</feature>
<proteinExistence type="inferred from homology"/>
<gene>
    <name evidence="4" type="ORF">SAMN05421676_109107</name>
</gene>
<dbReference type="GO" id="GO:0004252">
    <property type="term" value="F:serine-type endopeptidase activity"/>
    <property type="evidence" value="ECO:0007669"/>
    <property type="project" value="UniProtKB-UniRule"/>
</dbReference>
<feature type="domain" description="PDZ" evidence="2">
    <location>
        <begin position="101"/>
        <end position="187"/>
    </location>
</feature>
<dbReference type="PROSITE" id="PS51786">
    <property type="entry name" value="LON_PROTEOLYTIC"/>
    <property type="match status" value="1"/>
</dbReference>
<protein>
    <recommendedName>
        <fullName evidence="1">endopeptidase La</fullName>
        <ecNumber evidence="1">3.4.21.53</ecNumber>
    </recommendedName>
</protein>
<name>A0A1I0HP72_9BACI</name>
<dbReference type="Gene3D" id="2.30.42.10">
    <property type="match status" value="1"/>
</dbReference>
<dbReference type="SUPFAM" id="SSF50156">
    <property type="entry name" value="PDZ domain-like"/>
    <property type="match status" value="1"/>
</dbReference>
<feature type="active site" evidence="1">
    <location>
        <position position="235"/>
    </location>
</feature>
<keyword evidence="1" id="KW-0645">Protease</keyword>
<dbReference type="Proteomes" id="UP000199095">
    <property type="component" value="Unassembled WGS sequence"/>
</dbReference>
<evidence type="ECO:0000256" key="1">
    <source>
        <dbReference type="PROSITE-ProRule" id="PRU01122"/>
    </source>
</evidence>
<dbReference type="GO" id="GO:0005524">
    <property type="term" value="F:ATP binding"/>
    <property type="evidence" value="ECO:0007669"/>
    <property type="project" value="InterPro"/>
</dbReference>
<evidence type="ECO:0000259" key="3">
    <source>
        <dbReference type="PROSITE" id="PS51786"/>
    </source>
</evidence>
<dbReference type="RefSeq" id="WP_093136495.1">
    <property type="nucleotide sequence ID" value="NZ_FOHJ01000009.1"/>
</dbReference>
<evidence type="ECO:0000313" key="4">
    <source>
        <dbReference type="EMBL" id="SET85815.1"/>
    </source>
</evidence>
<dbReference type="GO" id="GO:0004176">
    <property type="term" value="F:ATP-dependent peptidase activity"/>
    <property type="evidence" value="ECO:0007669"/>
    <property type="project" value="UniProtKB-UniRule"/>
</dbReference>
<dbReference type="InterPro" id="IPR008269">
    <property type="entry name" value="Lon_proteolytic"/>
</dbReference>
<organism evidence="4 5">
    <name type="scientific">Salinibacillus kushneri</name>
    <dbReference type="NCBI Taxonomy" id="237682"/>
    <lineage>
        <taxon>Bacteria</taxon>
        <taxon>Bacillati</taxon>
        <taxon>Bacillota</taxon>
        <taxon>Bacilli</taxon>
        <taxon>Bacillales</taxon>
        <taxon>Bacillaceae</taxon>
        <taxon>Salinibacillus</taxon>
    </lineage>
</organism>
<reference evidence="5" key="1">
    <citation type="submission" date="2016-10" db="EMBL/GenBank/DDBJ databases">
        <authorList>
            <person name="Varghese N."/>
            <person name="Submissions S."/>
        </authorList>
    </citation>
    <scope>NUCLEOTIDE SEQUENCE [LARGE SCALE GENOMIC DNA]</scope>
    <source>
        <strain evidence="5">CGMCC 1.3566</strain>
    </source>
</reference>
<dbReference type="Pfam" id="PF13180">
    <property type="entry name" value="PDZ_2"/>
    <property type="match status" value="1"/>
</dbReference>
<dbReference type="InterPro" id="IPR020568">
    <property type="entry name" value="Ribosomal_Su5_D2-typ_SF"/>
</dbReference>
<sequence>MKKRSTQLAVTAIVLVIIVFLTTYQLPYYVYQPGNASKLDPMVSVEDGYSSKGDMHLVTVRGGQATPAYYLWAKFHPYFQIHPIEDIRPEGISQEEYNHIQMEYMDSSKNQAIALAFQKAGLEVSYKNDGVYVSYVEDDMPAGKVFETGDKIVSVDGIKVDESEESVEYVTQKEEGETVNVVLMRNGEEIKDDIKLAPFPDDPDKVGMGVGLVTKRNIVTNPEVKINSREIGGPSAGLMFSLEIFDQLTEKDYTKGKQVCGTGTINNDGEVGSIGGIDQKVVASDNDGCNIFFAPNEGGRENSNYEVATETGKKIDTNMDIVPVDTFQDAIEYLQELQ</sequence>
<dbReference type="GO" id="GO:0030163">
    <property type="term" value="P:protein catabolic process"/>
    <property type="evidence" value="ECO:0007669"/>
    <property type="project" value="InterPro"/>
</dbReference>
<evidence type="ECO:0000259" key="2">
    <source>
        <dbReference type="PROSITE" id="PS50106"/>
    </source>
</evidence>
<dbReference type="STRING" id="237682.SAMN05421676_109107"/>
<comment type="similarity">
    <text evidence="1">Belongs to the peptidase S16 family.</text>
</comment>
<dbReference type="GO" id="GO:0006508">
    <property type="term" value="P:proteolysis"/>
    <property type="evidence" value="ECO:0007669"/>
    <property type="project" value="UniProtKB-KW"/>
</dbReference>
<keyword evidence="1" id="KW-0378">Hydrolase</keyword>
<dbReference type="InterPro" id="IPR001478">
    <property type="entry name" value="PDZ"/>
</dbReference>
<dbReference type="SUPFAM" id="SSF54211">
    <property type="entry name" value="Ribosomal protein S5 domain 2-like"/>
    <property type="match status" value="1"/>
</dbReference>
<dbReference type="NCBIfam" id="NF041438">
    <property type="entry name" value="SepM_fam_S16"/>
    <property type="match status" value="1"/>
</dbReference>
<dbReference type="PROSITE" id="PS50106">
    <property type="entry name" value="PDZ"/>
    <property type="match status" value="1"/>
</dbReference>
<feature type="active site" evidence="1">
    <location>
        <position position="280"/>
    </location>
</feature>
<dbReference type="InterPro" id="IPR027065">
    <property type="entry name" value="Lon_Prtase"/>
</dbReference>
<dbReference type="EMBL" id="FOHJ01000009">
    <property type="protein sequence ID" value="SET85815.1"/>
    <property type="molecule type" value="Genomic_DNA"/>
</dbReference>
<dbReference type="OrthoDB" id="2356897at2"/>
<dbReference type="PANTHER" id="PTHR10046">
    <property type="entry name" value="ATP DEPENDENT LON PROTEASE FAMILY MEMBER"/>
    <property type="match status" value="1"/>
</dbReference>
<dbReference type="AlphaFoldDB" id="A0A1I0HP72"/>
<evidence type="ECO:0000313" key="5">
    <source>
        <dbReference type="Proteomes" id="UP000199095"/>
    </source>
</evidence>
<dbReference type="Gene3D" id="3.30.230.10">
    <property type="match status" value="1"/>
</dbReference>
<dbReference type="SMART" id="SM00228">
    <property type="entry name" value="PDZ"/>
    <property type="match status" value="1"/>
</dbReference>
<comment type="catalytic activity">
    <reaction evidence="1">
        <text>Hydrolysis of proteins in presence of ATP.</text>
        <dbReference type="EC" id="3.4.21.53"/>
    </reaction>
</comment>
<accession>A0A1I0HP72</accession>
<dbReference type="EC" id="3.4.21.53" evidence="1"/>
<keyword evidence="5" id="KW-1185">Reference proteome</keyword>
<dbReference type="InterPro" id="IPR014721">
    <property type="entry name" value="Ribsml_uS5_D2-typ_fold_subgr"/>
</dbReference>
<dbReference type="InterPro" id="IPR036034">
    <property type="entry name" value="PDZ_sf"/>
</dbReference>
<keyword evidence="1" id="KW-0720">Serine protease</keyword>
<dbReference type="Pfam" id="PF05362">
    <property type="entry name" value="Lon_C"/>
    <property type="match status" value="1"/>
</dbReference>